<dbReference type="Pfam" id="PF07093">
    <property type="entry name" value="SGT1"/>
    <property type="match status" value="1"/>
</dbReference>
<dbReference type="EMBL" id="LGRX02005124">
    <property type="protein sequence ID" value="KAK3279120.1"/>
    <property type="molecule type" value="Genomic_DNA"/>
</dbReference>
<reference evidence="2 3" key="1">
    <citation type="journal article" date="2015" name="Genome Biol. Evol.">
        <title>Comparative Genomics of a Bacterivorous Green Alga Reveals Evolutionary Causalities and Consequences of Phago-Mixotrophic Mode of Nutrition.</title>
        <authorList>
            <person name="Burns J.A."/>
            <person name="Paasch A."/>
            <person name="Narechania A."/>
            <person name="Kim E."/>
        </authorList>
    </citation>
    <scope>NUCLEOTIDE SEQUENCE [LARGE SCALE GENOMIC DNA]</scope>
    <source>
        <strain evidence="2 3">PLY_AMNH</strain>
    </source>
</reference>
<dbReference type="GO" id="GO:0005634">
    <property type="term" value="C:nucleus"/>
    <property type="evidence" value="ECO:0007669"/>
    <property type="project" value="TreeGrafter"/>
</dbReference>
<gene>
    <name evidence="2" type="ORF">CYMTET_12977</name>
</gene>
<protein>
    <submittedName>
        <fullName evidence="2">Uncharacterized protein</fullName>
    </submittedName>
</protein>
<evidence type="ECO:0000256" key="1">
    <source>
        <dbReference type="SAM" id="MobiDB-lite"/>
    </source>
</evidence>
<dbReference type="InterPro" id="IPR010770">
    <property type="entry name" value="Ecd"/>
</dbReference>
<evidence type="ECO:0000313" key="3">
    <source>
        <dbReference type="Proteomes" id="UP001190700"/>
    </source>
</evidence>
<name>A0AAE0GJF8_9CHLO</name>
<comment type="caution">
    <text evidence="2">The sequence shown here is derived from an EMBL/GenBank/DDBJ whole genome shotgun (WGS) entry which is preliminary data.</text>
</comment>
<accession>A0AAE0GJF8</accession>
<dbReference type="AlphaFoldDB" id="A0AAE0GJF8"/>
<evidence type="ECO:0000313" key="2">
    <source>
        <dbReference type="EMBL" id="KAK3279120.1"/>
    </source>
</evidence>
<keyword evidence="3" id="KW-1185">Reference proteome</keyword>
<sequence>MDFLRERVEPADEERVHYQLFLLSRDGQILEDDFQLKGACTDCLAEVLHHTRGYIWQREPFSLEVHLAEPGDAVPSHLHGTVRFGDNIEDEWLIVSLLTMLTHKFPTLLARAWDGDGDFQLIEAAYALPAWVKPTRSANRVFLKRGRLHMLPREGVPRNPTLRQALALLGSNGVKSRVSTEVEAALAPRLKGYPQRALDELHQARCRLPASVAHVLRRRPQLVASAIHTFYERLPTDLKAAARMEHFPPEDFVTMLVPFNRCLYAQLTQQPFSAPRGFPMPATHHPDLRAAERGMKLTVAFEMMYASSRRFHGGEAAAPAPSHLEEEASDQAALSEPQGDHAWSAFKASLERNSYFRGEMTGSAKYRELLQDAVCKYRSTELFRRTTAELAAPAAQIERLLQESYTVSDFTGEPFALVSPAVRGAVRAVRGAVRAGGGAVRAGGGA</sequence>
<dbReference type="Proteomes" id="UP001190700">
    <property type="component" value="Unassembled WGS sequence"/>
</dbReference>
<feature type="region of interest" description="Disordered" evidence="1">
    <location>
        <begin position="314"/>
        <end position="338"/>
    </location>
</feature>
<dbReference type="PANTHER" id="PTHR13060:SF0">
    <property type="entry name" value="PROTEIN ECDYSONELESS HOMOLOG"/>
    <property type="match status" value="1"/>
</dbReference>
<feature type="non-terminal residue" evidence="2">
    <location>
        <position position="446"/>
    </location>
</feature>
<proteinExistence type="predicted"/>
<dbReference type="PANTHER" id="PTHR13060">
    <property type="entry name" value="SGT1 PROTEIN HSGT1 SUPPRESSOR OF GCR2"/>
    <property type="match status" value="1"/>
</dbReference>
<organism evidence="2 3">
    <name type="scientific">Cymbomonas tetramitiformis</name>
    <dbReference type="NCBI Taxonomy" id="36881"/>
    <lineage>
        <taxon>Eukaryota</taxon>
        <taxon>Viridiplantae</taxon>
        <taxon>Chlorophyta</taxon>
        <taxon>Pyramimonadophyceae</taxon>
        <taxon>Pyramimonadales</taxon>
        <taxon>Pyramimonadaceae</taxon>
        <taxon>Cymbomonas</taxon>
    </lineage>
</organism>